<organism evidence="2 3">
    <name type="scientific">Rhodopila globiformis</name>
    <name type="common">Rhodopseudomonas globiformis</name>
    <dbReference type="NCBI Taxonomy" id="1071"/>
    <lineage>
        <taxon>Bacteria</taxon>
        <taxon>Pseudomonadati</taxon>
        <taxon>Pseudomonadota</taxon>
        <taxon>Alphaproteobacteria</taxon>
        <taxon>Acetobacterales</taxon>
        <taxon>Acetobacteraceae</taxon>
        <taxon>Rhodopila</taxon>
    </lineage>
</organism>
<evidence type="ECO:0000313" key="3">
    <source>
        <dbReference type="Proteomes" id="UP000239724"/>
    </source>
</evidence>
<dbReference type="EMBL" id="NHRY01000211">
    <property type="protein sequence ID" value="PPQ30482.1"/>
    <property type="molecule type" value="Genomic_DNA"/>
</dbReference>
<accession>A0A2S6N784</accession>
<evidence type="ECO:0008006" key="4">
    <source>
        <dbReference type="Google" id="ProtNLM"/>
    </source>
</evidence>
<name>A0A2S6N784_RHOGL</name>
<proteinExistence type="predicted"/>
<dbReference type="OrthoDB" id="4760162at2"/>
<keyword evidence="1" id="KW-1133">Transmembrane helix</keyword>
<dbReference type="InterPro" id="IPR025333">
    <property type="entry name" value="DUF4239"/>
</dbReference>
<feature type="transmembrane region" description="Helical" evidence="1">
    <location>
        <begin position="195"/>
        <end position="215"/>
    </location>
</feature>
<dbReference type="Proteomes" id="UP000239724">
    <property type="component" value="Unassembled WGS sequence"/>
</dbReference>
<keyword evidence="1" id="KW-0472">Membrane</keyword>
<feature type="transmembrane region" description="Helical" evidence="1">
    <location>
        <begin position="40"/>
        <end position="59"/>
    </location>
</feature>
<sequence length="267" mass="29151">MSELLNAATLLLVLLGSAALGLLLRPLLSERHTTRETFELIQIVTTMLVTFAALVLGLLTSSAKTSFDRAGNDLQALGSDLIQVDQCLRDYGPGANTARALLRRYTAAAIADTWPTEPAPEGDDYPRHLPPSEGNGHMESATLGAMLDQVGRMLRGLEPAAVTQQRLAADCRYQFQRLDERRWKLIEDASTTISLPFYLVLVFWLVVVFASFGLSAPRNPIAFVMLGLGAVSIASAIYVILDLDTPFLGLFSLSSEPLRHALAQLRR</sequence>
<keyword evidence="3" id="KW-1185">Reference proteome</keyword>
<protein>
    <recommendedName>
        <fullName evidence="4">DUF4239 domain-containing protein</fullName>
    </recommendedName>
</protein>
<keyword evidence="1" id="KW-0812">Transmembrane</keyword>
<gene>
    <name evidence="2" type="ORF">CCS01_19195</name>
</gene>
<reference evidence="2 3" key="1">
    <citation type="journal article" date="2018" name="Arch. Microbiol.">
        <title>New insights into the metabolic potential of the phototrophic purple bacterium Rhodopila globiformis DSM 161(T) from its draft genome sequence and evidence for a vanadium-dependent nitrogenase.</title>
        <authorList>
            <person name="Imhoff J.F."/>
            <person name="Rahn T."/>
            <person name="Kunzel S."/>
            <person name="Neulinger S.C."/>
        </authorList>
    </citation>
    <scope>NUCLEOTIDE SEQUENCE [LARGE SCALE GENOMIC DNA]</scope>
    <source>
        <strain evidence="2 3">DSM 161</strain>
    </source>
</reference>
<dbReference type="AlphaFoldDB" id="A0A2S6N784"/>
<dbReference type="Pfam" id="PF14023">
    <property type="entry name" value="Bestrophin-like"/>
    <property type="match status" value="1"/>
</dbReference>
<dbReference type="RefSeq" id="WP_104520431.1">
    <property type="nucleotide sequence ID" value="NZ_NHRY01000211.1"/>
</dbReference>
<comment type="caution">
    <text evidence="2">The sequence shown here is derived from an EMBL/GenBank/DDBJ whole genome shotgun (WGS) entry which is preliminary data.</text>
</comment>
<evidence type="ECO:0000256" key="1">
    <source>
        <dbReference type="SAM" id="Phobius"/>
    </source>
</evidence>
<evidence type="ECO:0000313" key="2">
    <source>
        <dbReference type="EMBL" id="PPQ30482.1"/>
    </source>
</evidence>
<feature type="transmembrane region" description="Helical" evidence="1">
    <location>
        <begin position="221"/>
        <end position="241"/>
    </location>
</feature>